<reference evidence="1 2" key="1">
    <citation type="journal article" date="2022" name="Hortic Res">
        <title>A haplotype resolved chromosomal level avocado genome allows analysis of novel avocado genes.</title>
        <authorList>
            <person name="Nath O."/>
            <person name="Fletcher S.J."/>
            <person name="Hayward A."/>
            <person name="Shaw L.M."/>
            <person name="Masouleh A.K."/>
            <person name="Furtado A."/>
            <person name="Henry R.J."/>
            <person name="Mitter N."/>
        </authorList>
    </citation>
    <scope>NUCLEOTIDE SEQUENCE [LARGE SCALE GENOMIC DNA]</scope>
    <source>
        <strain evidence="2">cv. Hass</strain>
    </source>
</reference>
<gene>
    <name evidence="1" type="ORF">MRB53_002134</name>
</gene>
<dbReference type="EMBL" id="CM056809">
    <property type="protein sequence ID" value="KAJ8649111.1"/>
    <property type="molecule type" value="Genomic_DNA"/>
</dbReference>
<dbReference type="Proteomes" id="UP001234297">
    <property type="component" value="Chromosome 1"/>
</dbReference>
<sequence>MSMVDNSIGPATPADCFLLHWGHLLNSQCQRFLIFLKTDLTKLPCRAETIYWYHLGGVKGDVVPCLKVPADVQTLMRDGLLEMKKQKLSKEMGQLQYPDMALKRHLSFQSTEVRPGQLESTQPTILGKGKKVLESIPKDGVGKDFFIPRTRVDAQEATACKMVESSRGVLRCIGRFFYDVGIDFGAAKSPYFKKMLDALSDGRTGCRVPGYQELKGWILQEEVKEIQGHVEVVKHSWERTGCSILLDGWTDARGRSLINFMVGCPEGVIYLRSVDATESIGDIDALFSLFDGVIEEVGVKNVVQVITYDTSFVMDAVGKKLMEKHRTIFWTVCAVRCISRILEEIEIMDHVTGVLNKAKTITRAALGGFAQEIAIDQRRHTPPALWWLLYGGTCPELQKFAIRILSQTCSGVSSYNMKRNISELLHTGGRNDIEQQKLRDLAFVHYNLRLRHSPSTIDVMGDDIVQEEIDAMDDWIVDMQGLASGNDDLDWMDTVLNDVNTTVKAAGKGSSSIEVKEELQ</sequence>
<name>A0ACC2MTW6_PERAE</name>
<evidence type="ECO:0000313" key="2">
    <source>
        <dbReference type="Proteomes" id="UP001234297"/>
    </source>
</evidence>
<keyword evidence="2" id="KW-1185">Reference proteome</keyword>
<comment type="caution">
    <text evidence="1">The sequence shown here is derived from an EMBL/GenBank/DDBJ whole genome shotgun (WGS) entry which is preliminary data.</text>
</comment>
<evidence type="ECO:0000313" key="1">
    <source>
        <dbReference type="EMBL" id="KAJ8649111.1"/>
    </source>
</evidence>
<protein>
    <submittedName>
        <fullName evidence="1">Uncharacterized protein</fullName>
    </submittedName>
</protein>
<proteinExistence type="predicted"/>
<organism evidence="1 2">
    <name type="scientific">Persea americana</name>
    <name type="common">Avocado</name>
    <dbReference type="NCBI Taxonomy" id="3435"/>
    <lineage>
        <taxon>Eukaryota</taxon>
        <taxon>Viridiplantae</taxon>
        <taxon>Streptophyta</taxon>
        <taxon>Embryophyta</taxon>
        <taxon>Tracheophyta</taxon>
        <taxon>Spermatophyta</taxon>
        <taxon>Magnoliopsida</taxon>
        <taxon>Magnoliidae</taxon>
        <taxon>Laurales</taxon>
        <taxon>Lauraceae</taxon>
        <taxon>Persea</taxon>
    </lineage>
</organism>
<accession>A0ACC2MTW6</accession>